<feature type="domain" description="Methyltransferase type 11" evidence="2">
    <location>
        <begin position="125"/>
        <end position="221"/>
    </location>
</feature>
<name>A0A6C0M001_9ZZZZ</name>
<dbReference type="PANTHER" id="PTHR43861">
    <property type="entry name" value="TRANS-ACONITATE 2-METHYLTRANSFERASE-RELATED"/>
    <property type="match status" value="1"/>
</dbReference>
<dbReference type="SUPFAM" id="SSF53335">
    <property type="entry name" value="S-adenosyl-L-methionine-dependent methyltransferases"/>
    <property type="match status" value="1"/>
</dbReference>
<dbReference type="CDD" id="cd02440">
    <property type="entry name" value="AdoMet_MTases"/>
    <property type="match status" value="1"/>
</dbReference>
<accession>A0A6C0M001</accession>
<keyword evidence="1" id="KW-0472">Membrane</keyword>
<evidence type="ECO:0000256" key="1">
    <source>
        <dbReference type="SAM" id="Phobius"/>
    </source>
</evidence>
<evidence type="ECO:0000313" key="3">
    <source>
        <dbReference type="EMBL" id="QHU36359.1"/>
    </source>
</evidence>
<protein>
    <recommendedName>
        <fullName evidence="2">Methyltransferase type 11 domain-containing protein</fullName>
    </recommendedName>
</protein>
<sequence length="335" mass="37380">MNNAIMNPLLNAYRTFCTSIETNAWFGVLMFVITILVLVSAYNKLQLLNTEAVRPYSAGSFMESFVQGRESSRGAGLVVKNDADVKDAFYAAVYDDIFSQKVTNAHEVGAIINNYPEISNQAVALDIGAGTGAYMRAFIKHGITDITGIERSGAMVAQAKKAHPRLNLNIVKGDPTEAASFKPESFTLVSLLNFEVYHIPNTQQLFANVYEWLKPGGYFVLHLVDPRRFNAASLLGLSQPSSGNRSRAQNAIKFSDFEYTADVQVFPNDMVQYMEVFTDDKTGQTRKNVRNFRMPSPQTFIETASEAGFNMLGQIDLVKAHKAYQYFYLFYKPAN</sequence>
<feature type="transmembrane region" description="Helical" evidence="1">
    <location>
        <begin position="24"/>
        <end position="42"/>
    </location>
</feature>
<keyword evidence="1" id="KW-0812">Transmembrane</keyword>
<dbReference type="GO" id="GO:0008757">
    <property type="term" value="F:S-adenosylmethionine-dependent methyltransferase activity"/>
    <property type="evidence" value="ECO:0007669"/>
    <property type="project" value="InterPro"/>
</dbReference>
<reference evidence="3" key="1">
    <citation type="journal article" date="2020" name="Nature">
        <title>Giant virus diversity and host interactions through global metagenomics.</title>
        <authorList>
            <person name="Schulz F."/>
            <person name="Roux S."/>
            <person name="Paez-Espino D."/>
            <person name="Jungbluth S."/>
            <person name="Walsh D.A."/>
            <person name="Denef V.J."/>
            <person name="McMahon K.D."/>
            <person name="Konstantinidis K.T."/>
            <person name="Eloe-Fadrosh E.A."/>
            <person name="Kyrpides N.C."/>
            <person name="Woyke T."/>
        </authorList>
    </citation>
    <scope>NUCLEOTIDE SEQUENCE</scope>
    <source>
        <strain evidence="3">GVMAG-S-1035124-57</strain>
    </source>
</reference>
<dbReference type="InterPro" id="IPR013216">
    <property type="entry name" value="Methyltransf_11"/>
</dbReference>
<organism evidence="3">
    <name type="scientific">viral metagenome</name>
    <dbReference type="NCBI Taxonomy" id="1070528"/>
    <lineage>
        <taxon>unclassified sequences</taxon>
        <taxon>metagenomes</taxon>
        <taxon>organismal metagenomes</taxon>
    </lineage>
</organism>
<evidence type="ECO:0000259" key="2">
    <source>
        <dbReference type="Pfam" id="PF08241"/>
    </source>
</evidence>
<dbReference type="EMBL" id="MN740635">
    <property type="protein sequence ID" value="QHU36359.1"/>
    <property type="molecule type" value="Genomic_DNA"/>
</dbReference>
<keyword evidence="1" id="KW-1133">Transmembrane helix</keyword>
<dbReference type="Pfam" id="PF08241">
    <property type="entry name" value="Methyltransf_11"/>
    <property type="match status" value="1"/>
</dbReference>
<dbReference type="PANTHER" id="PTHR43861:SF1">
    <property type="entry name" value="TRANS-ACONITATE 2-METHYLTRANSFERASE"/>
    <property type="match status" value="1"/>
</dbReference>
<dbReference type="InterPro" id="IPR029063">
    <property type="entry name" value="SAM-dependent_MTases_sf"/>
</dbReference>
<proteinExistence type="predicted"/>
<dbReference type="Gene3D" id="3.40.50.150">
    <property type="entry name" value="Vaccinia Virus protein VP39"/>
    <property type="match status" value="1"/>
</dbReference>
<dbReference type="AlphaFoldDB" id="A0A6C0M001"/>